<dbReference type="Proteomes" id="UP000004881">
    <property type="component" value="Unassembled WGS sequence"/>
</dbReference>
<organism evidence="1 2">
    <name type="scientific">Gordonia terrae NBRC 100016</name>
    <dbReference type="NCBI Taxonomy" id="1089454"/>
    <lineage>
        <taxon>Bacteria</taxon>
        <taxon>Bacillati</taxon>
        <taxon>Actinomycetota</taxon>
        <taxon>Actinomycetes</taxon>
        <taxon>Mycobacteriales</taxon>
        <taxon>Gordoniaceae</taxon>
        <taxon>Gordonia</taxon>
    </lineage>
</organism>
<comment type="caution">
    <text evidence="1">The sequence shown here is derived from an EMBL/GenBank/DDBJ whole genome shotgun (WGS) entry which is preliminary data.</text>
</comment>
<dbReference type="EMBL" id="BAFD01000039">
    <property type="protein sequence ID" value="GAB43280.1"/>
    <property type="molecule type" value="Genomic_DNA"/>
</dbReference>
<keyword evidence="2" id="KW-1185">Reference proteome</keyword>
<gene>
    <name evidence="1" type="ORF">GOTRE_039_01200</name>
</gene>
<accession>A0ABQ0HBM9</accession>
<evidence type="ECO:0000313" key="2">
    <source>
        <dbReference type="Proteomes" id="UP000004881"/>
    </source>
</evidence>
<proteinExistence type="predicted"/>
<protein>
    <submittedName>
        <fullName evidence="1">Uncharacterized protein</fullName>
    </submittedName>
</protein>
<name>A0ABQ0HBM9_9ACTN</name>
<evidence type="ECO:0000313" key="1">
    <source>
        <dbReference type="EMBL" id="GAB43280.1"/>
    </source>
</evidence>
<reference evidence="1 2" key="1">
    <citation type="submission" date="2012-02" db="EMBL/GenBank/DDBJ databases">
        <title>Whole genome shotgun sequence of Gordonia terrae NBRC 100016.</title>
        <authorList>
            <person name="Takarada H."/>
            <person name="Hosoyama A."/>
            <person name="Tsuchikane K."/>
            <person name="Katsumata H."/>
            <person name="Yamazaki S."/>
            <person name="Fujita N."/>
        </authorList>
    </citation>
    <scope>NUCLEOTIDE SEQUENCE [LARGE SCALE GENOMIC DNA]</scope>
    <source>
        <strain evidence="1 2">NBRC 100016</strain>
    </source>
</reference>
<sequence length="188" mass="20055">MSTTDLRKVAVVANKQGQVVASGAFQAFGARQREQVGELLGEIFDRTDIAAMGSDWRGIVYFTLTDDETTSADTVLGFDPSSGTSGELATVDEVAEAIRTGDVAEAVDVASFDAWRAATGTRALDMGACVPPTLYEFLGGDPAERDMEPTDLVTYVATAAAIMGRIQSLGVEPGDEIPDEVFDEEYWK</sequence>